<comment type="similarity">
    <text evidence="2 8">Belongs to the EPSP synthase family.</text>
</comment>
<dbReference type="SUPFAM" id="SSF55205">
    <property type="entry name" value="EPT/RTPC-like"/>
    <property type="match status" value="1"/>
</dbReference>
<feature type="binding site" evidence="8">
    <location>
        <position position="353"/>
    </location>
    <ligand>
        <name>phosphoenolpyruvate</name>
        <dbReference type="ChEBI" id="CHEBI:58702"/>
    </ligand>
</feature>
<dbReference type="NCBIfam" id="TIGR01356">
    <property type="entry name" value="aroA"/>
    <property type="match status" value="1"/>
</dbReference>
<feature type="binding site" evidence="8">
    <location>
        <position position="171"/>
    </location>
    <ligand>
        <name>phosphoenolpyruvate</name>
        <dbReference type="ChEBI" id="CHEBI:58702"/>
    </ligand>
</feature>
<dbReference type="InterPro" id="IPR006264">
    <property type="entry name" value="EPSP_synthase"/>
</dbReference>
<dbReference type="InterPro" id="IPR013792">
    <property type="entry name" value="RNA3'P_cycl/enolpyr_Trfase_a/b"/>
</dbReference>
<evidence type="ECO:0000256" key="5">
    <source>
        <dbReference type="ARBA" id="ARBA00022679"/>
    </source>
</evidence>
<keyword evidence="6 8" id="KW-0057">Aromatic amino acid biosynthesis</keyword>
<protein>
    <recommendedName>
        <fullName evidence="8">3-phosphoshikimate 1-carboxyvinyltransferase</fullName>
        <ecNumber evidence="8">2.5.1.19</ecNumber>
    </recommendedName>
    <alternativeName>
        <fullName evidence="8">5-enolpyruvylshikimate-3-phosphate synthase</fullName>
        <shortName evidence="8">EPSP synthase</shortName>
        <shortName evidence="8">EPSPS</shortName>
    </alternativeName>
</protein>
<dbReference type="AlphaFoldDB" id="A0AAU7AUP8"/>
<comment type="subcellular location">
    <subcellularLocation>
        <location evidence="8">Cytoplasm</location>
    </subcellularLocation>
</comment>
<name>A0AAU7AUP8_9ACTN</name>
<feature type="binding site" evidence="8">
    <location>
        <position position="322"/>
    </location>
    <ligand>
        <name>3-phosphoshikimate</name>
        <dbReference type="ChEBI" id="CHEBI:145989"/>
    </ligand>
</feature>
<dbReference type="Pfam" id="PF00275">
    <property type="entry name" value="EPSP_synthase"/>
    <property type="match status" value="1"/>
</dbReference>
<keyword evidence="5 8" id="KW-0808">Transferase</keyword>
<evidence type="ECO:0000313" key="10">
    <source>
        <dbReference type="EMBL" id="XAY05347.1"/>
    </source>
</evidence>
<dbReference type="InterPro" id="IPR036968">
    <property type="entry name" value="Enolpyruvate_Tfrase_sf"/>
</dbReference>
<feature type="active site" description="Proton acceptor" evidence="8">
    <location>
        <position position="322"/>
    </location>
</feature>
<feature type="binding site" evidence="8">
    <location>
        <position position="29"/>
    </location>
    <ligand>
        <name>3-phosphoshikimate</name>
        <dbReference type="ChEBI" id="CHEBI:145989"/>
    </ligand>
</feature>
<dbReference type="HAMAP" id="MF_00210">
    <property type="entry name" value="EPSP_synth"/>
    <property type="match status" value="1"/>
</dbReference>
<dbReference type="RefSeq" id="WP_354701857.1">
    <property type="nucleotide sequence ID" value="NZ_CP114014.1"/>
</dbReference>
<accession>A0AAU7AUP8</accession>
<dbReference type="GO" id="GO:0005737">
    <property type="term" value="C:cytoplasm"/>
    <property type="evidence" value="ECO:0007669"/>
    <property type="project" value="UniProtKB-SubCell"/>
</dbReference>
<dbReference type="GO" id="GO:0008652">
    <property type="term" value="P:amino acid biosynthetic process"/>
    <property type="evidence" value="ECO:0007669"/>
    <property type="project" value="UniProtKB-KW"/>
</dbReference>
<dbReference type="GO" id="GO:0009073">
    <property type="term" value="P:aromatic amino acid family biosynthetic process"/>
    <property type="evidence" value="ECO:0007669"/>
    <property type="project" value="UniProtKB-KW"/>
</dbReference>
<evidence type="ECO:0000256" key="4">
    <source>
        <dbReference type="ARBA" id="ARBA00022605"/>
    </source>
</evidence>
<dbReference type="EMBL" id="CP114014">
    <property type="protein sequence ID" value="XAY05347.1"/>
    <property type="molecule type" value="Genomic_DNA"/>
</dbReference>
<comment type="caution">
    <text evidence="8">Lacks conserved residue(s) required for the propagation of feature annotation.</text>
</comment>
<feature type="binding site" evidence="8">
    <location>
        <position position="125"/>
    </location>
    <ligand>
        <name>phosphoenolpyruvate</name>
        <dbReference type="ChEBI" id="CHEBI:58702"/>
    </ligand>
</feature>
<dbReference type="InterPro" id="IPR023193">
    <property type="entry name" value="EPSP_synthase_CS"/>
</dbReference>
<feature type="binding site" evidence="8">
    <location>
        <position position="24"/>
    </location>
    <ligand>
        <name>phosphoenolpyruvate</name>
        <dbReference type="ChEBI" id="CHEBI:58702"/>
    </ligand>
</feature>
<evidence type="ECO:0000256" key="3">
    <source>
        <dbReference type="ARBA" id="ARBA00022490"/>
    </source>
</evidence>
<dbReference type="PROSITE" id="PS00885">
    <property type="entry name" value="EPSP_SYNTHASE_2"/>
    <property type="match status" value="1"/>
</dbReference>
<dbReference type="FunFam" id="3.65.10.10:FF:000005">
    <property type="entry name" value="3-phosphoshikimate 1-carboxyvinyltransferase"/>
    <property type="match status" value="1"/>
</dbReference>
<dbReference type="InterPro" id="IPR001986">
    <property type="entry name" value="Enolpyruvate_Tfrase_dom"/>
</dbReference>
<evidence type="ECO:0000256" key="1">
    <source>
        <dbReference type="ARBA" id="ARBA00004811"/>
    </source>
</evidence>
<evidence type="ECO:0000256" key="2">
    <source>
        <dbReference type="ARBA" id="ARBA00009948"/>
    </source>
</evidence>
<dbReference type="Gene3D" id="3.65.10.10">
    <property type="entry name" value="Enolpyruvate transferase domain"/>
    <property type="match status" value="2"/>
</dbReference>
<evidence type="ECO:0000259" key="9">
    <source>
        <dbReference type="Pfam" id="PF00275"/>
    </source>
</evidence>
<feature type="binding site" evidence="8">
    <location>
        <position position="96"/>
    </location>
    <ligand>
        <name>phosphoenolpyruvate</name>
        <dbReference type="ChEBI" id="CHEBI:58702"/>
    </ligand>
</feature>
<comment type="function">
    <text evidence="8">Catalyzes the transfer of the enolpyruvyl moiety of phosphoenolpyruvate (PEP) to the 5-hydroxyl of shikimate-3-phosphate (S3P) to produce enolpyruvyl shikimate-3-phosphate and inorganic phosphate.</text>
</comment>
<keyword evidence="3 8" id="KW-0963">Cytoplasm</keyword>
<organism evidence="10">
    <name type="scientific">Paraconexibacter sp. AEG42_29</name>
    <dbReference type="NCBI Taxonomy" id="2997339"/>
    <lineage>
        <taxon>Bacteria</taxon>
        <taxon>Bacillati</taxon>
        <taxon>Actinomycetota</taxon>
        <taxon>Thermoleophilia</taxon>
        <taxon>Solirubrobacterales</taxon>
        <taxon>Paraconexibacteraceae</taxon>
        <taxon>Paraconexibacter</taxon>
    </lineage>
</organism>
<dbReference type="GO" id="GO:0009423">
    <property type="term" value="P:chorismate biosynthetic process"/>
    <property type="evidence" value="ECO:0007669"/>
    <property type="project" value="UniProtKB-UniRule"/>
</dbReference>
<dbReference type="EC" id="2.5.1.19" evidence="8"/>
<reference evidence="10" key="1">
    <citation type="submission" date="2022-12" db="EMBL/GenBank/DDBJ databases">
        <title>Paraconexibacter alkalitolerans sp. nov. and Baekduia alba sp. nov., isolated from soil and emended description of the genera Paraconexibacter (Chun et al., 2020) and Baekduia (An et al., 2020).</title>
        <authorList>
            <person name="Vieira S."/>
            <person name="Huber K.J."/>
            <person name="Geppert A."/>
            <person name="Wolf J."/>
            <person name="Neumann-Schaal M."/>
            <person name="Muesken M."/>
            <person name="Overmann J."/>
        </authorList>
    </citation>
    <scope>NUCLEOTIDE SEQUENCE</scope>
    <source>
        <strain evidence="10">AEG42_29</strain>
    </source>
</reference>
<feature type="domain" description="Enolpyruvate transferase" evidence="9">
    <location>
        <begin position="10"/>
        <end position="430"/>
    </location>
</feature>
<evidence type="ECO:0000256" key="8">
    <source>
        <dbReference type="HAMAP-Rule" id="MF_00210"/>
    </source>
</evidence>
<gene>
    <name evidence="10" type="primary">aroA1</name>
    <name evidence="8" type="synonym">aroA</name>
    <name evidence="10" type="ORF">DSM112329_02196</name>
</gene>
<comment type="subunit">
    <text evidence="8">Monomer.</text>
</comment>
<evidence type="ECO:0000256" key="7">
    <source>
        <dbReference type="ARBA" id="ARBA00044633"/>
    </source>
</evidence>
<keyword evidence="4 8" id="KW-0028">Amino-acid biosynthesis</keyword>
<dbReference type="CDD" id="cd01556">
    <property type="entry name" value="EPSP_synthase"/>
    <property type="match status" value="1"/>
</dbReference>
<feature type="binding site" evidence="8">
    <location>
        <position position="24"/>
    </location>
    <ligand>
        <name>3-phosphoshikimate</name>
        <dbReference type="ChEBI" id="CHEBI:145989"/>
    </ligand>
</feature>
<comment type="pathway">
    <text evidence="1 8">Metabolic intermediate biosynthesis; chorismate biosynthesis; chorismate from D-erythrose 4-phosphate and phosphoenolpyruvate: step 6/7.</text>
</comment>
<dbReference type="GO" id="GO:0003866">
    <property type="term" value="F:3-phosphoshikimate 1-carboxyvinyltransferase activity"/>
    <property type="evidence" value="ECO:0007669"/>
    <property type="project" value="UniProtKB-UniRule"/>
</dbReference>
<feature type="binding site" evidence="8">
    <location>
        <position position="25"/>
    </location>
    <ligand>
        <name>3-phosphoshikimate</name>
        <dbReference type="ChEBI" id="CHEBI:145989"/>
    </ligand>
</feature>
<sequence>MTPTTVRFDPVTRLKGTLTPPADKSISHRAALLGAMASEPVRVHNYLDAADTNSTLAAMQQLGALVDQQPDHLVIRGTGLREAAPPEGPIDVGNAGTLMRLLPGWLAAQEGRSYVLDGDSSIRGRPVDRIAVPLRLMGVGIEATDERYPPFTVHGGKLNGIDYTLPVASAQVKSCILLAALTASGRTIVREPEPSRDHTERMLLAAGVPVVRADGAVTVENQDELVLDEQIVVPADLSSAAFAIAAGLLVPKSRLLLQNVNTNWTRTGFVRIAQRMGAIIIGDLEEHGAPLTAGEPVGDLDVTAGPLVGTTVESWEVPLAIDELPLVALLGCFAEGETVVRGAAELKVKESDRIQTVVDGLNGLGGQLEATPDGFVVTGTGGLRGGTIHSHGDHRLAMLGAVAGLASREGVEVVGMDAADVSYPGFADDMARLLPGS</sequence>
<feature type="binding site" evidence="8">
    <location>
        <position position="171"/>
    </location>
    <ligand>
        <name>3-phosphoshikimate</name>
        <dbReference type="ChEBI" id="CHEBI:145989"/>
    </ligand>
</feature>
<proteinExistence type="inferred from homology"/>
<dbReference type="PANTHER" id="PTHR21090">
    <property type="entry name" value="AROM/DEHYDROQUINATE SYNTHASE"/>
    <property type="match status" value="1"/>
</dbReference>
<feature type="binding site" evidence="8">
    <location>
        <position position="169"/>
    </location>
    <ligand>
        <name>3-phosphoshikimate</name>
        <dbReference type="ChEBI" id="CHEBI:145989"/>
    </ligand>
</feature>
<feature type="binding site" evidence="8">
    <location>
        <position position="349"/>
    </location>
    <ligand>
        <name>3-phosphoshikimate</name>
        <dbReference type="ChEBI" id="CHEBI:145989"/>
    </ligand>
</feature>
<dbReference type="PANTHER" id="PTHR21090:SF5">
    <property type="entry name" value="PENTAFUNCTIONAL AROM POLYPEPTIDE"/>
    <property type="match status" value="1"/>
</dbReference>
<evidence type="ECO:0000256" key="6">
    <source>
        <dbReference type="ARBA" id="ARBA00023141"/>
    </source>
</evidence>
<feature type="binding site" evidence="8">
    <location>
        <position position="395"/>
    </location>
    <ligand>
        <name>phosphoenolpyruvate</name>
        <dbReference type="ChEBI" id="CHEBI:58702"/>
    </ligand>
</feature>
<comment type="catalytic activity">
    <reaction evidence="7">
        <text>3-phosphoshikimate + phosphoenolpyruvate = 5-O-(1-carboxyvinyl)-3-phosphoshikimate + phosphate</text>
        <dbReference type="Rhea" id="RHEA:21256"/>
        <dbReference type="ChEBI" id="CHEBI:43474"/>
        <dbReference type="ChEBI" id="CHEBI:57701"/>
        <dbReference type="ChEBI" id="CHEBI:58702"/>
        <dbReference type="ChEBI" id="CHEBI:145989"/>
        <dbReference type="EC" id="2.5.1.19"/>
    </reaction>
    <physiologicalReaction direction="left-to-right" evidence="7">
        <dbReference type="Rhea" id="RHEA:21257"/>
    </physiologicalReaction>
</comment>
<dbReference type="KEGG" id="parq:DSM112329_02196"/>
<dbReference type="PIRSF" id="PIRSF000505">
    <property type="entry name" value="EPSPS"/>
    <property type="match status" value="1"/>
</dbReference>